<accession>A0A3S1AIM8</accession>
<gene>
    <name evidence="1" type="ORF">DSM106972_065510</name>
</gene>
<dbReference type="OrthoDB" id="5522963at2"/>
<dbReference type="Proteomes" id="UP000271624">
    <property type="component" value="Unassembled WGS sequence"/>
</dbReference>
<dbReference type="SUPFAM" id="SSF52540">
    <property type="entry name" value="P-loop containing nucleoside triphosphate hydrolases"/>
    <property type="match status" value="1"/>
</dbReference>
<reference evidence="1" key="2">
    <citation type="journal article" date="2019" name="Genome Biol. Evol.">
        <title>Day and night: Metabolic profiles and evolutionary relationships of six axenic non-marine cyanobacteria.</title>
        <authorList>
            <person name="Will S.E."/>
            <person name="Henke P."/>
            <person name="Boedeker C."/>
            <person name="Huang S."/>
            <person name="Brinkmann H."/>
            <person name="Rohde M."/>
            <person name="Jarek M."/>
            <person name="Friedl T."/>
            <person name="Seufert S."/>
            <person name="Schumacher M."/>
            <person name="Overmann J."/>
            <person name="Neumann-Schaal M."/>
            <person name="Petersen J."/>
        </authorList>
    </citation>
    <scope>NUCLEOTIDE SEQUENCE [LARGE SCALE GENOMIC DNA]</scope>
    <source>
        <strain evidence="1">PCC 7102</strain>
    </source>
</reference>
<keyword evidence="2" id="KW-1185">Reference proteome</keyword>
<name>A0A3S1AIM8_9CYAN</name>
<dbReference type="EMBL" id="RSCL01000019">
    <property type="protein sequence ID" value="RUT01454.1"/>
    <property type="molecule type" value="Genomic_DNA"/>
</dbReference>
<dbReference type="Pfam" id="PF14516">
    <property type="entry name" value="AAA_35"/>
    <property type="match status" value="1"/>
</dbReference>
<evidence type="ECO:0008006" key="3">
    <source>
        <dbReference type="Google" id="ProtNLM"/>
    </source>
</evidence>
<protein>
    <recommendedName>
        <fullName evidence="3">Serine/threonine protein kinase</fullName>
    </recommendedName>
</protein>
<comment type="caution">
    <text evidence="1">The sequence shown here is derived from an EMBL/GenBank/DDBJ whole genome shotgun (WGS) entry which is preliminary data.</text>
</comment>
<evidence type="ECO:0000313" key="1">
    <source>
        <dbReference type="EMBL" id="RUT01454.1"/>
    </source>
</evidence>
<dbReference type="RefSeq" id="WP_127084741.1">
    <property type="nucleotide sequence ID" value="NZ_RSCL01000019.1"/>
</dbReference>
<evidence type="ECO:0000313" key="2">
    <source>
        <dbReference type="Proteomes" id="UP000271624"/>
    </source>
</evidence>
<organism evidence="1 2">
    <name type="scientific">Dulcicalothrix desertica PCC 7102</name>
    <dbReference type="NCBI Taxonomy" id="232991"/>
    <lineage>
        <taxon>Bacteria</taxon>
        <taxon>Bacillati</taxon>
        <taxon>Cyanobacteriota</taxon>
        <taxon>Cyanophyceae</taxon>
        <taxon>Nostocales</taxon>
        <taxon>Calotrichaceae</taxon>
        <taxon>Dulcicalothrix</taxon>
    </lineage>
</organism>
<dbReference type="InterPro" id="IPR027417">
    <property type="entry name" value="P-loop_NTPase"/>
</dbReference>
<sequence length="429" mass="49425">MARSVILRKEKQEKVLQRISGEFFSQQDFAEDLGIAASTISNFVNFKPVDRRYFVQICEKLSLNWRDYAVLPNQLEPLEEIQQLAPQNPPSNTTLEYPEGQMSVDSPFYIERPPIEQRCYEEISKPGSLIRIKAPRQMGKSSLLAKIRHRAEQQGDRTVYLSLQVAAQKCFSDIDTFLKWFCVSVTVALDLTPKLDKYWDLADIMGGNLCCQEYFERYLLPEINQPLTLGLDEVDKVFEYPDISSDFFGLLRVLHEEGKQRTIWKKLRLVIVHSTEVYVPINLNQSPFNVGLPVELPEFLPDQVQHLAQLHQLNWSDREALQLMKMVGGHPFLVRLALYHVARQDTTLAQLLQTAPTTTGIYSTYLRRLESILEQHPELEAGLKQIITNTQETQLSKKTCSKLNALGLINIQDNEVLPSCELYRQYFSK</sequence>
<dbReference type="AlphaFoldDB" id="A0A3S1AIM8"/>
<reference evidence="1" key="1">
    <citation type="submission" date="2018-12" db="EMBL/GenBank/DDBJ databases">
        <authorList>
            <person name="Will S."/>
            <person name="Neumann-Schaal M."/>
            <person name="Henke P."/>
        </authorList>
    </citation>
    <scope>NUCLEOTIDE SEQUENCE</scope>
    <source>
        <strain evidence="1">PCC 7102</strain>
    </source>
</reference>
<dbReference type="Gene3D" id="3.40.50.300">
    <property type="entry name" value="P-loop containing nucleotide triphosphate hydrolases"/>
    <property type="match status" value="1"/>
</dbReference>
<proteinExistence type="predicted"/>